<evidence type="ECO:0000256" key="1">
    <source>
        <dbReference type="ARBA" id="ARBA00022516"/>
    </source>
</evidence>
<dbReference type="InterPro" id="IPR007431">
    <property type="entry name" value="ACP_PD"/>
</dbReference>
<dbReference type="PANTHER" id="PTHR38764:SF1">
    <property type="entry name" value="ACYL CARRIER PROTEIN PHOSPHODIESTERASE"/>
    <property type="match status" value="1"/>
</dbReference>
<keyword evidence="2" id="KW-0378">Hydrolase</keyword>
<reference evidence="5" key="1">
    <citation type="journal article" date="2019" name="Int. J. Syst. Evol. Microbiol.">
        <title>The Global Catalogue of Microorganisms (GCM) 10K type strain sequencing project: providing services to taxonomists for standard genome sequencing and annotation.</title>
        <authorList>
            <consortium name="The Broad Institute Genomics Platform"/>
            <consortium name="The Broad Institute Genome Sequencing Center for Infectious Disease"/>
            <person name="Wu L."/>
            <person name="Ma J."/>
        </authorList>
    </citation>
    <scope>NUCLEOTIDE SEQUENCE [LARGE SCALE GENOMIC DNA]</scope>
    <source>
        <strain evidence="5">KACC 12602</strain>
    </source>
</reference>
<proteinExistence type="predicted"/>
<name>A0ABW0EAH2_9BACT</name>
<organism evidence="4 5">
    <name type="scientific">Adhaeribacter terreus</name>
    <dbReference type="NCBI Taxonomy" id="529703"/>
    <lineage>
        <taxon>Bacteria</taxon>
        <taxon>Pseudomonadati</taxon>
        <taxon>Bacteroidota</taxon>
        <taxon>Cytophagia</taxon>
        <taxon>Cytophagales</taxon>
        <taxon>Hymenobacteraceae</taxon>
        <taxon>Adhaeribacter</taxon>
    </lineage>
</organism>
<keyword evidence="5" id="KW-1185">Reference proteome</keyword>
<evidence type="ECO:0000256" key="2">
    <source>
        <dbReference type="ARBA" id="ARBA00022801"/>
    </source>
</evidence>
<evidence type="ECO:0000313" key="4">
    <source>
        <dbReference type="EMBL" id="MFC5270238.1"/>
    </source>
</evidence>
<dbReference type="PIRSF" id="PIRSF011489">
    <property type="entry name" value="DUF479"/>
    <property type="match status" value="1"/>
</dbReference>
<dbReference type="EMBL" id="JBHSKT010000003">
    <property type="protein sequence ID" value="MFC5270238.1"/>
    <property type="molecule type" value="Genomic_DNA"/>
</dbReference>
<protein>
    <submittedName>
        <fullName evidence="4">ACP phosphodiesterase</fullName>
    </submittedName>
</protein>
<keyword evidence="3" id="KW-0443">Lipid metabolism</keyword>
<accession>A0ABW0EAH2</accession>
<evidence type="ECO:0000256" key="3">
    <source>
        <dbReference type="ARBA" id="ARBA00023098"/>
    </source>
</evidence>
<evidence type="ECO:0000313" key="5">
    <source>
        <dbReference type="Proteomes" id="UP001596161"/>
    </source>
</evidence>
<comment type="caution">
    <text evidence="4">The sequence shown here is derived from an EMBL/GenBank/DDBJ whole genome shotgun (WGS) entry which is preliminary data.</text>
</comment>
<dbReference type="RefSeq" id="WP_378016609.1">
    <property type="nucleotide sequence ID" value="NZ_JBHSKT010000003.1"/>
</dbReference>
<dbReference type="PANTHER" id="PTHR38764">
    <property type="entry name" value="ACYL CARRIER PROTEIN PHOSPHODIESTERASE"/>
    <property type="match status" value="1"/>
</dbReference>
<gene>
    <name evidence="4" type="ORF">ACFPIB_06430</name>
</gene>
<dbReference type="Pfam" id="PF04336">
    <property type="entry name" value="ACP_PD"/>
    <property type="match status" value="1"/>
</dbReference>
<keyword evidence="1" id="KW-0444">Lipid biosynthesis</keyword>
<sequence>MNYLAHIFLSGPDTELMIGNFIADAVRGKQILQFSEGIQRGIVLHREIDAYTDMNNVVAETKNRLRPEFGKYAPVIADIYYDHFLAANFKAFSKQPLRTFTEEKYSVLQQNWQILPERVKQFLPHMMQHNWLLSYAELHGINQALTGLSRRTTFVSGMENAAQELKKHYELYDQEFRLFFPELIAFSQSRISDIGNPKPLQ</sequence>
<dbReference type="Proteomes" id="UP001596161">
    <property type="component" value="Unassembled WGS sequence"/>
</dbReference>